<reference evidence="1 2" key="1">
    <citation type="submission" date="2008-07" db="EMBL/GenBank/DDBJ databases">
        <authorList>
            <person name="Tandeau de Marsac N."/>
            <person name="Ferriera S."/>
            <person name="Johnson J."/>
            <person name="Kravitz S."/>
            <person name="Beeson K."/>
            <person name="Sutton G."/>
            <person name="Rogers Y.-H."/>
            <person name="Friedman R."/>
            <person name="Frazier M."/>
            <person name="Venter J.C."/>
        </authorList>
    </citation>
    <scope>NUCLEOTIDE SEQUENCE [LARGE SCALE GENOMIC DNA]</scope>
    <source>
        <strain evidence="1 2">PCC 7420</strain>
    </source>
</reference>
<sequence length="37" mass="4190">MLDAGNRVCRGGFQNYRFLLHLDVTKPAVTWLGRLNG</sequence>
<dbReference type="Proteomes" id="UP000003835">
    <property type="component" value="Unassembled WGS sequence"/>
</dbReference>
<proteinExistence type="predicted"/>
<evidence type="ECO:0000313" key="2">
    <source>
        <dbReference type="Proteomes" id="UP000003835"/>
    </source>
</evidence>
<dbReference type="HOGENOM" id="CLU_3342554_0_0_3"/>
<keyword evidence="2" id="KW-1185">Reference proteome</keyword>
<organism evidence="1 2">
    <name type="scientific">Coleofasciculus chthonoplastes PCC 7420</name>
    <dbReference type="NCBI Taxonomy" id="118168"/>
    <lineage>
        <taxon>Bacteria</taxon>
        <taxon>Bacillati</taxon>
        <taxon>Cyanobacteriota</taxon>
        <taxon>Cyanophyceae</taxon>
        <taxon>Coleofasciculales</taxon>
        <taxon>Coleofasciculaceae</taxon>
        <taxon>Coleofasciculus</taxon>
    </lineage>
</organism>
<accession>B4VRI5</accession>
<name>B4VRI5_9CYAN</name>
<gene>
    <name evidence="1" type="ORF">MC7420_1484</name>
</gene>
<protein>
    <submittedName>
        <fullName evidence="1">Uncharacterized protein</fullName>
    </submittedName>
</protein>
<dbReference type="EMBL" id="DS989849">
    <property type="protein sequence ID" value="EDX75566.1"/>
    <property type="molecule type" value="Genomic_DNA"/>
</dbReference>
<evidence type="ECO:0000313" key="1">
    <source>
        <dbReference type="EMBL" id="EDX75566.1"/>
    </source>
</evidence>
<dbReference type="AlphaFoldDB" id="B4VRI5"/>